<dbReference type="InterPro" id="IPR013083">
    <property type="entry name" value="Znf_RING/FYVE/PHD"/>
</dbReference>
<keyword evidence="11" id="KW-1185">Reference proteome</keyword>
<evidence type="ECO:0000256" key="8">
    <source>
        <dbReference type="SAM" id="MobiDB-lite"/>
    </source>
</evidence>
<evidence type="ECO:0000256" key="5">
    <source>
        <dbReference type="ARBA" id="ARBA00022990"/>
    </source>
</evidence>
<comment type="caution">
    <text evidence="10">The sequence shown here is derived from an EMBL/GenBank/DDBJ whole genome shotgun (WGS) entry which is preliminary data.</text>
</comment>
<evidence type="ECO:0000256" key="1">
    <source>
        <dbReference type="ARBA" id="ARBA00022553"/>
    </source>
</evidence>
<dbReference type="OrthoDB" id="422728at2759"/>
<gene>
    <name evidence="10" type="ORF">chiPu_0004575</name>
</gene>
<evidence type="ECO:0000256" key="6">
    <source>
        <dbReference type="ARBA" id="ARBA00037636"/>
    </source>
</evidence>
<comment type="function">
    <text evidence="6">Negative feedback regulator that controls excessive innate immune responses. Regulates both Toll-like receptor 4 (TLR4) and DDX58/RIG1-like helicases (RLH) pathways. May inhibit the LTR pathway by direct interaction with TRAF6 and attenuation of NF-kappa-B activation. May negatively regulate the RLH pathway downstream from MAVS and upstream of NF-kappa-B and IRF3.</text>
</comment>
<keyword evidence="1" id="KW-0597">Phosphoprotein</keyword>
<evidence type="ECO:0000256" key="7">
    <source>
        <dbReference type="ARBA" id="ARBA00040410"/>
    </source>
</evidence>
<dbReference type="InterPro" id="IPR049439">
    <property type="entry name" value="TRAFD1-XIAF1_Znf"/>
</dbReference>
<evidence type="ECO:0000256" key="2">
    <source>
        <dbReference type="ARBA" id="ARBA00022723"/>
    </source>
</evidence>
<keyword evidence="4" id="KW-0862">Zinc</keyword>
<accession>A0A401S6Z9</accession>
<dbReference type="GO" id="GO:0008270">
    <property type="term" value="F:zinc ion binding"/>
    <property type="evidence" value="ECO:0007669"/>
    <property type="project" value="UniProtKB-KW"/>
</dbReference>
<dbReference type="AlphaFoldDB" id="A0A401S6Z9"/>
<name>A0A401S6Z9_CHIPU</name>
<dbReference type="EMBL" id="BEZZ01000112">
    <property type="protein sequence ID" value="GCC26161.1"/>
    <property type="molecule type" value="Genomic_DNA"/>
</dbReference>
<reference evidence="10 11" key="1">
    <citation type="journal article" date="2018" name="Nat. Ecol. Evol.">
        <title>Shark genomes provide insights into elasmobranch evolution and the origin of vertebrates.</title>
        <authorList>
            <person name="Hara Y"/>
            <person name="Yamaguchi K"/>
            <person name="Onimaru K"/>
            <person name="Kadota M"/>
            <person name="Koyanagi M"/>
            <person name="Keeley SD"/>
            <person name="Tatsumi K"/>
            <person name="Tanaka K"/>
            <person name="Motone F"/>
            <person name="Kageyama Y"/>
            <person name="Nozu R"/>
            <person name="Adachi N"/>
            <person name="Nishimura O"/>
            <person name="Nakagawa R"/>
            <person name="Tanegashima C"/>
            <person name="Kiyatake I"/>
            <person name="Matsumoto R"/>
            <person name="Murakumo K"/>
            <person name="Nishida K"/>
            <person name="Terakita A"/>
            <person name="Kuratani S"/>
            <person name="Sato K"/>
            <person name="Hyodo S Kuraku.S."/>
        </authorList>
    </citation>
    <scope>NUCLEOTIDE SEQUENCE [LARGE SCALE GENOMIC DNA]</scope>
</reference>
<feature type="domain" description="TRAFD1/XAF1 zinc finger" evidence="9">
    <location>
        <begin position="94"/>
        <end position="135"/>
    </location>
</feature>
<evidence type="ECO:0000259" key="9">
    <source>
        <dbReference type="Pfam" id="PF21366"/>
    </source>
</evidence>
<dbReference type="PANTHER" id="PTHR16295:SF19">
    <property type="entry name" value="TRAF-TYPE ZINC FINGER DOMAIN-CONTAINING PROTEIN 1"/>
    <property type="match status" value="1"/>
</dbReference>
<protein>
    <recommendedName>
        <fullName evidence="7">TRAF-type zinc finger domain-containing protein 1</fullName>
    </recommendedName>
</protein>
<keyword evidence="5" id="KW-0007">Acetylation</keyword>
<evidence type="ECO:0000256" key="4">
    <source>
        <dbReference type="ARBA" id="ARBA00022833"/>
    </source>
</evidence>
<organism evidence="10 11">
    <name type="scientific">Chiloscyllium punctatum</name>
    <name type="common">Brownbanded bambooshark</name>
    <name type="synonym">Hemiscyllium punctatum</name>
    <dbReference type="NCBI Taxonomy" id="137246"/>
    <lineage>
        <taxon>Eukaryota</taxon>
        <taxon>Metazoa</taxon>
        <taxon>Chordata</taxon>
        <taxon>Craniata</taxon>
        <taxon>Vertebrata</taxon>
        <taxon>Chondrichthyes</taxon>
        <taxon>Elasmobranchii</taxon>
        <taxon>Galeomorphii</taxon>
        <taxon>Galeoidea</taxon>
        <taxon>Orectolobiformes</taxon>
        <taxon>Hemiscylliidae</taxon>
        <taxon>Chiloscyllium</taxon>
    </lineage>
</organism>
<dbReference type="STRING" id="137246.A0A401S6Z9"/>
<dbReference type="Gene3D" id="3.30.40.10">
    <property type="entry name" value="Zinc/RING finger domain, C3HC4 (zinc finger)"/>
    <property type="match status" value="2"/>
</dbReference>
<feature type="compositionally biased region" description="Polar residues" evidence="8">
    <location>
        <begin position="504"/>
        <end position="519"/>
    </location>
</feature>
<keyword evidence="3" id="KW-0863">Zinc-finger</keyword>
<keyword evidence="2" id="KW-0479">Metal-binding</keyword>
<dbReference type="PANTHER" id="PTHR16295">
    <property type="entry name" value="TRAF-TYPE ZINC FINGER PROTEIN-RELATED"/>
    <property type="match status" value="1"/>
</dbReference>
<evidence type="ECO:0000313" key="11">
    <source>
        <dbReference type="Proteomes" id="UP000287033"/>
    </source>
</evidence>
<proteinExistence type="predicted"/>
<evidence type="ECO:0000256" key="3">
    <source>
        <dbReference type="ARBA" id="ARBA00022771"/>
    </source>
</evidence>
<sequence>MSEDQAEETRLCANCQRDIPATNFTIHEIHCRRNIDLCRYCHEPFPKSEMEEHFETEHALVNCKCNMKVEKNQLEKHENFKCPLRLVKCQFCELELAFNKSEEHADYCGSRTEPCAACGRNVLVKDRHVHHISCGKDVEEKNNNRIKPRSVYHFEDNAGTWFENQPFGILHRDEENRVRVRPRISRQLEAKVHGNREVGCLVRGSDRRNLPTVGRDQNQASLVRTERNNLADVTGPEHVDANSNLDYLLALSLQNENSEGGEWPPIWEDTRSDYKCSEQQNAMGLLSTQSPSDIFPTSVNVHEEVANDVTMLPCEFCEELFPEEELIIHQTGCNPVSAFASFSKSTTLIPPLQRVSIPRTNDIFSHRHHMNPELFSEDYTLPSYSPFVGSSDGDVMIPCEFCGYALEEDMLYHHQNQCDLRPPTARPPDQEINRPFLVTNTETREPPQVPTHRPRHQGDVKPNYFSHLDNVQARPAIRPAQKTKPTGAPATFRQGIGAHKSPASPDTETSTLNTRSTKLPNRETSELRRRARKPLETSVGSTRPIGDIFPESYKSNFPHAPTARSSLRTEGPRVSRSTVPPISRSRVPGIKQKTRPETDEKEEE</sequence>
<dbReference type="GO" id="GO:0005739">
    <property type="term" value="C:mitochondrion"/>
    <property type="evidence" value="ECO:0007669"/>
    <property type="project" value="TreeGrafter"/>
</dbReference>
<evidence type="ECO:0000313" key="10">
    <source>
        <dbReference type="EMBL" id="GCC26161.1"/>
    </source>
</evidence>
<dbReference type="InterPro" id="IPR051986">
    <property type="entry name" value="Innate_Immune_Apopt_Reg"/>
</dbReference>
<dbReference type="Proteomes" id="UP000287033">
    <property type="component" value="Unassembled WGS sequence"/>
</dbReference>
<dbReference type="Pfam" id="PF21366">
    <property type="entry name" value="TRAFD1-XIAF1_ZnF"/>
    <property type="match status" value="1"/>
</dbReference>
<feature type="region of interest" description="Disordered" evidence="8">
    <location>
        <begin position="476"/>
        <end position="604"/>
    </location>
</feature>
<dbReference type="GO" id="GO:0045824">
    <property type="term" value="P:negative regulation of innate immune response"/>
    <property type="evidence" value="ECO:0007669"/>
    <property type="project" value="TreeGrafter"/>
</dbReference>
<dbReference type="OMA" id="AHQSSEC"/>